<proteinExistence type="predicted"/>
<dbReference type="AlphaFoldDB" id="A0A1C3XKB6"/>
<evidence type="ECO:0000313" key="3">
    <source>
        <dbReference type="Proteomes" id="UP000183174"/>
    </source>
</evidence>
<sequence>MGLFHYLWSRTAASNATADSNVNWAEGMAPSAVNDSARSMMASLAGYRDDIAGAITTGGTSTAYTVTTYQVFDTLAHLSGQIVAFTPHATNGATVTLNVDGLGAKPLRSAPSVELPAGVLIEGTPYVALYNNSDQAFYLQSFFSNPYSIPIGASIDYWGSTAPNSSFVLAYGQAISRTTYSTLFSMFSTTYGSGDGSTTFNVPDLRGRVIAGRGDMGGSDAGRLTTTYLGANPAALGSAGGGETKTLATANLPAYTPSGSVGPQLSFTYSAGSNYDVSGSSFGVSTIAASGLSSTVTLSAQSFTGVAQGGTSTPFALLQPTIIANKLLRII</sequence>
<dbReference type="EMBL" id="FMAE01000039">
    <property type="protein sequence ID" value="SCB52731.1"/>
    <property type="molecule type" value="Genomic_DNA"/>
</dbReference>
<dbReference type="InterPro" id="IPR037053">
    <property type="entry name" value="Phage_tail_collar_dom_sf"/>
</dbReference>
<protein>
    <submittedName>
        <fullName evidence="2">Microcystin-dependent protein</fullName>
    </submittedName>
</protein>
<reference evidence="2 3" key="1">
    <citation type="submission" date="2016-08" db="EMBL/GenBank/DDBJ databases">
        <authorList>
            <person name="Seilhamer J.J."/>
        </authorList>
    </citation>
    <scope>NUCLEOTIDE SEQUENCE [LARGE SCALE GENOMIC DNA]</scope>
    <source>
        <strain evidence="2 3">CCBAU 10071</strain>
    </source>
</reference>
<dbReference type="Gene3D" id="3.90.1340.10">
    <property type="entry name" value="Phage tail collar domain"/>
    <property type="match status" value="1"/>
</dbReference>
<feature type="domain" description="Phage tail collar" evidence="1">
    <location>
        <begin position="155"/>
        <end position="210"/>
    </location>
</feature>
<dbReference type="InterPro" id="IPR011083">
    <property type="entry name" value="Phage_tail_collar_dom"/>
</dbReference>
<dbReference type="Pfam" id="PF07484">
    <property type="entry name" value="Collar"/>
    <property type="match status" value="1"/>
</dbReference>
<dbReference type="SUPFAM" id="SSF88874">
    <property type="entry name" value="Receptor-binding domain of short tail fibre protein gp12"/>
    <property type="match status" value="1"/>
</dbReference>
<dbReference type="RefSeq" id="WP_074448558.1">
    <property type="nucleotide sequence ID" value="NZ_FMAE01000039.1"/>
</dbReference>
<accession>A0A1C3XKB6</accession>
<evidence type="ECO:0000313" key="2">
    <source>
        <dbReference type="EMBL" id="SCB52731.1"/>
    </source>
</evidence>
<dbReference type="Proteomes" id="UP000183174">
    <property type="component" value="Unassembled WGS sequence"/>
</dbReference>
<evidence type="ECO:0000259" key="1">
    <source>
        <dbReference type="Pfam" id="PF07484"/>
    </source>
</evidence>
<name>A0A1C3XKB6_9BRAD</name>
<organism evidence="2 3">
    <name type="scientific">Bradyrhizobium yuanmingense</name>
    <dbReference type="NCBI Taxonomy" id="108015"/>
    <lineage>
        <taxon>Bacteria</taxon>
        <taxon>Pseudomonadati</taxon>
        <taxon>Pseudomonadota</taxon>
        <taxon>Alphaproteobacteria</taxon>
        <taxon>Hyphomicrobiales</taxon>
        <taxon>Nitrobacteraceae</taxon>
        <taxon>Bradyrhizobium</taxon>
    </lineage>
</organism>
<gene>
    <name evidence="2" type="ORF">GA0061099_10399</name>
</gene>